<keyword evidence="19" id="KW-0446">Lipid-binding</keyword>
<dbReference type="EMBL" id="JH000064">
    <property type="protein sequence ID" value="EGV93885.1"/>
    <property type="molecule type" value="Genomic_DNA"/>
</dbReference>
<evidence type="ECO:0000256" key="18">
    <source>
        <dbReference type="ARBA" id="ARBA00023065"/>
    </source>
</evidence>
<keyword evidence="16 33" id="KW-1133">Transmembrane helix</keyword>
<keyword evidence="20 33" id="KW-0472">Membrane</keyword>
<proteinExistence type="inferred from homology"/>
<keyword evidence="11 33" id="KW-0812">Transmembrane</keyword>
<feature type="domain" description="Laminin G" evidence="34">
    <location>
        <begin position="1"/>
        <end position="162"/>
    </location>
</feature>
<dbReference type="InterPro" id="IPR001791">
    <property type="entry name" value="Laminin_G"/>
</dbReference>
<evidence type="ECO:0000259" key="34">
    <source>
        <dbReference type="PROSITE" id="PS50025"/>
    </source>
</evidence>
<dbReference type="InterPro" id="IPR013320">
    <property type="entry name" value="ConA-like_dom_sf"/>
</dbReference>
<keyword evidence="6" id="KW-1003">Cell membrane</keyword>
<dbReference type="CDD" id="cd00110">
    <property type="entry name" value="LamG"/>
    <property type="match status" value="1"/>
</dbReference>
<dbReference type="Gene3D" id="2.60.120.200">
    <property type="match status" value="1"/>
</dbReference>
<comment type="subunit">
    <text evidence="4">Homodimer.</text>
</comment>
<evidence type="ECO:0000256" key="11">
    <source>
        <dbReference type="ARBA" id="ARBA00022692"/>
    </source>
</evidence>
<keyword evidence="15" id="KW-0735">Signal-anchor</keyword>
<evidence type="ECO:0000256" key="22">
    <source>
        <dbReference type="ARBA" id="ARBA00023180"/>
    </source>
</evidence>
<dbReference type="GO" id="GO:0005576">
    <property type="term" value="C:extracellular region"/>
    <property type="evidence" value="ECO:0007669"/>
    <property type="project" value="UniProtKB-SubCell"/>
</dbReference>
<evidence type="ECO:0000256" key="14">
    <source>
        <dbReference type="ARBA" id="ARBA00022958"/>
    </source>
</evidence>
<dbReference type="STRING" id="10029.G3GY69"/>
<evidence type="ECO:0000256" key="3">
    <source>
        <dbReference type="ARBA" id="ARBA00005876"/>
    </source>
</evidence>
<keyword evidence="5" id="KW-0813">Transport</keyword>
<comment type="function">
    <text evidence="26">Mediates cell adhesion of neurons and astrocytes, and promotes neurite outgrowth.</text>
</comment>
<evidence type="ECO:0000256" key="19">
    <source>
        <dbReference type="ARBA" id="ARBA00023121"/>
    </source>
</evidence>
<evidence type="ECO:0000256" key="20">
    <source>
        <dbReference type="ARBA" id="ARBA00023136"/>
    </source>
</evidence>
<dbReference type="GO" id="GO:0030007">
    <property type="term" value="P:intracellular potassium ion homeostasis"/>
    <property type="evidence" value="ECO:0007669"/>
    <property type="project" value="TreeGrafter"/>
</dbReference>
<dbReference type="GO" id="GO:0005890">
    <property type="term" value="C:sodium:potassium-exchanging ATPase complex"/>
    <property type="evidence" value="ECO:0007669"/>
    <property type="project" value="InterPro"/>
</dbReference>
<reference evidence="36" key="1">
    <citation type="journal article" date="2011" name="Nat. Biotechnol.">
        <title>The genomic sequence of the Chinese hamster ovary (CHO)-K1 cell line.</title>
        <authorList>
            <person name="Xu X."/>
            <person name="Nagarajan H."/>
            <person name="Lewis N.E."/>
            <person name="Pan S."/>
            <person name="Cai Z."/>
            <person name="Liu X."/>
            <person name="Chen W."/>
            <person name="Xie M."/>
            <person name="Wang W."/>
            <person name="Hammond S."/>
            <person name="Andersen M.R."/>
            <person name="Neff N."/>
            <person name="Passarelli B."/>
            <person name="Koh W."/>
            <person name="Fan H.C."/>
            <person name="Wang J."/>
            <person name="Gui Y."/>
            <person name="Lee K.H."/>
            <person name="Betenbaugh M.J."/>
            <person name="Quake S.R."/>
            <person name="Famili I."/>
            <person name="Palsson B.O."/>
            <person name="Wang J."/>
        </authorList>
    </citation>
    <scope>NUCLEOTIDE SEQUENCE [LARGE SCALE GENOMIC DNA]</scope>
    <source>
        <strain evidence="36">CHO K1 cell line</strain>
    </source>
</reference>
<keyword evidence="22" id="KW-0325">Glycoprotein</keyword>
<evidence type="ECO:0000256" key="1">
    <source>
        <dbReference type="ARBA" id="ARBA00004401"/>
    </source>
</evidence>
<evidence type="ECO:0000256" key="7">
    <source>
        <dbReference type="ARBA" id="ARBA00022525"/>
    </source>
</evidence>
<evidence type="ECO:0000256" key="5">
    <source>
        <dbReference type="ARBA" id="ARBA00022448"/>
    </source>
</evidence>
<keyword evidence="13" id="KW-0677">Repeat</keyword>
<comment type="subcellular location">
    <subcellularLocation>
        <location evidence="1">Cell membrane</location>
        <topology evidence="1">Single-pass type II membrane protein</topology>
    </subcellularLocation>
    <subcellularLocation>
        <location evidence="2">Secreted</location>
    </subcellularLocation>
</comment>
<keyword evidence="17" id="KW-0915">Sodium</keyword>
<dbReference type="PROSITE" id="PS50025">
    <property type="entry name" value="LAM_G_DOMAIN"/>
    <property type="match status" value="1"/>
</dbReference>
<evidence type="ECO:0000256" key="16">
    <source>
        <dbReference type="ARBA" id="ARBA00022989"/>
    </source>
</evidence>
<keyword evidence="12" id="KW-0732">Signal</keyword>
<dbReference type="PANTHER" id="PTHR11523:SF26">
    <property type="entry name" value="SODIUM_POTASSIUM-TRANSPORTING ATPASE SUBUNIT BETA-2"/>
    <property type="match status" value="1"/>
</dbReference>
<protein>
    <recommendedName>
        <fullName evidence="27">Sex hormone-binding globulin</fullName>
    </recommendedName>
    <alternativeName>
        <fullName evidence="31">Sex steroid-binding protein</fullName>
    </alternativeName>
    <alternativeName>
        <fullName evidence="29">Sodium/potassium-dependent ATPase subunit beta-2</fullName>
    </alternativeName>
    <alternativeName>
        <fullName evidence="28">Sodium/potassium-transporting ATPase subunit beta-2</fullName>
    </alternativeName>
    <alternativeName>
        <fullName evidence="30">Testis-specific androgen-binding protein</fullName>
    </alternativeName>
</protein>
<dbReference type="FunCoup" id="G3GY69">
    <property type="interactions" value="690"/>
</dbReference>
<evidence type="ECO:0000256" key="23">
    <source>
        <dbReference type="ARBA" id="ARBA00023201"/>
    </source>
</evidence>
<evidence type="ECO:0000256" key="2">
    <source>
        <dbReference type="ARBA" id="ARBA00004613"/>
    </source>
</evidence>
<dbReference type="InterPro" id="IPR038702">
    <property type="entry name" value="Na/K_ATPase_sub_beta_sf"/>
</dbReference>
<evidence type="ECO:0000256" key="28">
    <source>
        <dbReference type="ARBA" id="ARBA00041202"/>
    </source>
</evidence>
<dbReference type="Proteomes" id="UP000001075">
    <property type="component" value="Unassembled WGS sequence"/>
</dbReference>
<evidence type="ECO:0000256" key="31">
    <source>
        <dbReference type="ARBA" id="ARBA00041855"/>
    </source>
</evidence>
<name>G3GY69_CRIGR</name>
<evidence type="ECO:0000256" key="26">
    <source>
        <dbReference type="ARBA" id="ARBA00037754"/>
    </source>
</evidence>
<dbReference type="FunFam" id="2.60.40.1660:FF:000003">
    <property type="entry name" value="Sodium/potassium-transporting ATPase subunit beta"/>
    <property type="match status" value="1"/>
</dbReference>
<evidence type="ECO:0000256" key="10">
    <source>
        <dbReference type="ARBA" id="ARBA00022665"/>
    </source>
</evidence>
<feature type="transmembrane region" description="Helical" evidence="33">
    <location>
        <begin position="187"/>
        <end position="209"/>
    </location>
</feature>
<dbReference type="GO" id="GO:0006883">
    <property type="term" value="P:intracellular sodium ion homeostasis"/>
    <property type="evidence" value="ECO:0007669"/>
    <property type="project" value="TreeGrafter"/>
</dbReference>
<evidence type="ECO:0000256" key="33">
    <source>
        <dbReference type="SAM" id="Phobius"/>
    </source>
</evidence>
<dbReference type="eggNOG" id="KOG3927">
    <property type="taxonomic scope" value="Eukaryota"/>
</dbReference>
<evidence type="ECO:0000256" key="17">
    <source>
        <dbReference type="ARBA" id="ARBA00023053"/>
    </source>
</evidence>
<comment type="function">
    <text evidence="25">Functions as an androgen transport protein, but may also be involved in receptor mediated processes. Each dimer binds one molecule of steroid. Specific for 5-alpha-dihydrotestosterone, testosterone, and 17-beta-estradiol. Regulates the plasma metabolic clearance rate of steroid hormones by controlling their plasma concentration.</text>
</comment>
<comment type="caution">
    <text evidence="32">Lacks conserved residue(s) required for the propagation of feature annotation.</text>
</comment>
<gene>
    <name evidence="35" type="ORF">I79_002740</name>
</gene>
<evidence type="ECO:0000313" key="35">
    <source>
        <dbReference type="EMBL" id="EGV93885.1"/>
    </source>
</evidence>
<dbReference type="NCBIfam" id="TIGR01107">
    <property type="entry name" value="Na_K_ATPase_bet"/>
    <property type="match status" value="1"/>
</dbReference>
<dbReference type="PANTHER" id="PTHR11523">
    <property type="entry name" value="SODIUM/POTASSIUM-DEPENDENT ATPASE BETA SUBUNIT"/>
    <property type="match status" value="1"/>
</dbReference>
<evidence type="ECO:0000256" key="27">
    <source>
        <dbReference type="ARBA" id="ARBA00040510"/>
    </source>
</evidence>
<evidence type="ECO:0000256" key="29">
    <source>
        <dbReference type="ARBA" id="ARBA00041458"/>
    </source>
</evidence>
<dbReference type="GO" id="GO:0005496">
    <property type="term" value="F:steroid binding"/>
    <property type="evidence" value="ECO:0007669"/>
    <property type="project" value="UniProtKB-KW"/>
</dbReference>
<accession>G3GY69</accession>
<evidence type="ECO:0000256" key="30">
    <source>
        <dbReference type="ARBA" id="ARBA00041528"/>
    </source>
</evidence>
<dbReference type="PROSITE" id="PS00391">
    <property type="entry name" value="ATPASE_NA_K_BETA_2"/>
    <property type="match status" value="1"/>
</dbReference>
<evidence type="ECO:0000313" key="36">
    <source>
        <dbReference type="Proteomes" id="UP000001075"/>
    </source>
</evidence>
<keyword evidence="10" id="KW-0754">Steroid-binding</keyword>
<dbReference type="SMART" id="SM00282">
    <property type="entry name" value="LamG"/>
    <property type="match status" value="1"/>
</dbReference>
<dbReference type="AlphaFoldDB" id="G3GY69"/>
<evidence type="ECO:0000256" key="4">
    <source>
        <dbReference type="ARBA" id="ARBA00011738"/>
    </source>
</evidence>
<sequence>MLLKHKGEVCLPRPYSSFEFRTLDPEGVIFYGDTNTKDDWFMLGLRDGQLETQLHNFWARLTVGFGPQLNDGRWHQVELKMYGDSLQLRVDGKELLCLRQVSGSLADNSQPSMRIALGGLLLPTSSLRFPLVPALDGCIRRDIWLGHQAPLSTSAPSNLGNCDVDLQPGLFFPPGTHAEFSLQAFILLFYLVCDGFLTAMFTLTMWVMLQTVSDHTPKYQDRLATPGLMICPKTQNLDVIVNISDTESWDQHVQKLNKFLEPYNDSIQAQKNDVCRPGRYYEQPDNGVLNYPKRACQFNRTQLGNCSGIGDPTHYGYSTGQPCVFIKMNRVINFYAGANQSMNVTCVGKRDEDAENLGHFVMFPANGNIDLMYFPYYGKKFHVNYTQPLVAVKFLNVTPNVEVNVECRINAANIATDDERDKFAGRVAFKLRINKT</sequence>
<dbReference type="Pfam" id="PF00287">
    <property type="entry name" value="Na_K-ATPase"/>
    <property type="match status" value="1"/>
</dbReference>
<comment type="similarity">
    <text evidence="3">Belongs to the X(+)/potassium ATPases subunit beta family.</text>
</comment>
<evidence type="ECO:0000256" key="6">
    <source>
        <dbReference type="ARBA" id="ARBA00022475"/>
    </source>
</evidence>
<dbReference type="Gene3D" id="2.60.40.1660">
    <property type="entry name" value="Na, k-atpase alpha subunit"/>
    <property type="match status" value="1"/>
</dbReference>
<dbReference type="GO" id="GO:0036376">
    <property type="term" value="P:sodium ion export across plasma membrane"/>
    <property type="evidence" value="ECO:0007669"/>
    <property type="project" value="TreeGrafter"/>
</dbReference>
<keyword evidence="14" id="KW-0630">Potassium</keyword>
<keyword evidence="7" id="KW-0964">Secreted</keyword>
<evidence type="ECO:0000256" key="13">
    <source>
        <dbReference type="ARBA" id="ARBA00022737"/>
    </source>
</evidence>
<evidence type="ECO:0000256" key="15">
    <source>
        <dbReference type="ARBA" id="ARBA00022968"/>
    </source>
</evidence>
<evidence type="ECO:0000256" key="25">
    <source>
        <dbReference type="ARBA" id="ARBA00037620"/>
    </source>
</evidence>
<organism evidence="35 36">
    <name type="scientific">Cricetulus griseus</name>
    <name type="common">Chinese hamster</name>
    <name type="synonym">Cricetulus barabensis griseus</name>
    <dbReference type="NCBI Taxonomy" id="10029"/>
    <lineage>
        <taxon>Eukaryota</taxon>
        <taxon>Metazoa</taxon>
        <taxon>Chordata</taxon>
        <taxon>Craniata</taxon>
        <taxon>Vertebrata</taxon>
        <taxon>Euteleostomi</taxon>
        <taxon>Mammalia</taxon>
        <taxon>Eutheria</taxon>
        <taxon>Euarchontoglires</taxon>
        <taxon>Glires</taxon>
        <taxon>Rodentia</taxon>
        <taxon>Myomorpha</taxon>
        <taxon>Muroidea</taxon>
        <taxon>Cricetidae</taxon>
        <taxon>Cricetinae</taxon>
        <taxon>Cricetulus</taxon>
    </lineage>
</organism>
<evidence type="ECO:0000256" key="9">
    <source>
        <dbReference type="ARBA" id="ARBA00022607"/>
    </source>
</evidence>
<evidence type="ECO:0000256" key="8">
    <source>
        <dbReference type="ARBA" id="ARBA00022538"/>
    </source>
</evidence>
<evidence type="ECO:0000256" key="12">
    <source>
        <dbReference type="ARBA" id="ARBA00022729"/>
    </source>
</evidence>
<evidence type="ECO:0000256" key="24">
    <source>
        <dbReference type="ARBA" id="ARBA00037574"/>
    </source>
</evidence>
<dbReference type="SUPFAM" id="SSF49899">
    <property type="entry name" value="Concanavalin A-like lectins/glucanases"/>
    <property type="match status" value="1"/>
</dbReference>
<dbReference type="GO" id="GO:1990573">
    <property type="term" value="P:potassium ion import across plasma membrane"/>
    <property type="evidence" value="ECO:0007669"/>
    <property type="project" value="TreeGrafter"/>
</dbReference>
<keyword evidence="9" id="KW-0740">Sodium/potassium transport</keyword>
<keyword evidence="21" id="KW-1015">Disulfide bond</keyword>
<dbReference type="InterPro" id="IPR000402">
    <property type="entry name" value="Na/K_ATPase_sub_beta"/>
</dbReference>
<keyword evidence="18" id="KW-0406">Ion transport</keyword>
<dbReference type="GO" id="GO:0001671">
    <property type="term" value="F:ATPase activator activity"/>
    <property type="evidence" value="ECO:0007669"/>
    <property type="project" value="TreeGrafter"/>
</dbReference>
<dbReference type="PaxDb" id="10029-XP_007625225.1"/>
<evidence type="ECO:0000256" key="32">
    <source>
        <dbReference type="PROSITE-ProRule" id="PRU00122"/>
    </source>
</evidence>
<keyword evidence="8" id="KW-0633">Potassium transport</keyword>
<dbReference type="InParanoid" id="G3GY69"/>
<evidence type="ECO:0000256" key="21">
    <source>
        <dbReference type="ARBA" id="ARBA00023157"/>
    </source>
</evidence>
<keyword evidence="23" id="KW-0739">Sodium transport</keyword>
<dbReference type="Pfam" id="PF00054">
    <property type="entry name" value="Laminin_G_1"/>
    <property type="match status" value="1"/>
</dbReference>
<dbReference type="FunFam" id="2.60.120.200:FF:000107">
    <property type="entry name" value="Sex hormone-binding globulin"/>
    <property type="match status" value="1"/>
</dbReference>
<comment type="function">
    <text evidence="24">This is the non-catalytic component of the active enzyme, which catalyzes the hydrolysis of ATP coupled with the exchange of Na(+) and K(+) ions across the plasma membrane. The exact function of the beta-2 subunit is not known.</text>
</comment>